<dbReference type="SUPFAM" id="SSF63748">
    <property type="entry name" value="Tudor/PWWP/MBT"/>
    <property type="match status" value="1"/>
</dbReference>
<dbReference type="FunFam" id="3.40.50.720:FF:000058">
    <property type="entry name" value="Putative oxidoreductase GLYR1 homolog"/>
    <property type="match status" value="1"/>
</dbReference>
<dbReference type="EMBL" id="JAZGQO010000011">
    <property type="protein sequence ID" value="KAK6172506.1"/>
    <property type="molecule type" value="Genomic_DNA"/>
</dbReference>
<dbReference type="GO" id="GO:0003677">
    <property type="term" value="F:DNA binding"/>
    <property type="evidence" value="ECO:0007669"/>
    <property type="project" value="TreeGrafter"/>
</dbReference>
<dbReference type="PANTHER" id="PTHR43580">
    <property type="entry name" value="OXIDOREDUCTASE GLYR1-RELATED"/>
    <property type="match status" value="1"/>
</dbReference>
<evidence type="ECO:0000256" key="3">
    <source>
        <dbReference type="ARBA" id="ARBA00022454"/>
    </source>
</evidence>
<feature type="region of interest" description="Disordered" evidence="6">
    <location>
        <begin position="88"/>
        <end position="210"/>
    </location>
</feature>
<dbReference type="InterPro" id="IPR035501">
    <property type="entry name" value="GLYR1_PWWP"/>
</dbReference>
<evidence type="ECO:0000256" key="4">
    <source>
        <dbReference type="ARBA" id="ARBA00030287"/>
    </source>
</evidence>
<sequence>MAVKFKVGDLVWAKMKGFPAWPGKVIEPKSDIKRPSNKKPHQFVYFFGSENYAWMPEESLLHYASNKEKATPSSRVPKGFKEAVEAADDELKLRPAEEQERELPSIDEELAQIFPTKKKSTPQKDYSREPLSGKKSKTKPAESTTKQTKPRNRDNFRKSITKRPYSPTSDSKKTPVAQKRPKMSNSISPQAKTPIYASTNSASTDAPRERGFQDAFDFPDDEEIEVPSTTTSNSVAVSSSTQIEENLLINKGVFTSSKGVVPTPLRIGFLGLGIMGQGMVMNLLRSGHEVIVWNRTNLKCKEFVKAGALRGTSPSDVIQSSDITFTCVSDSLAVRDIVFGNQGVLQGITKGKCYVEMSTIDEETVQDVAEAIMARGGVFLEAPVCGSRVPALEGQLVILTSGDRKLYDDCFSCFEAMGKKSFYLGNEVGTACKMKLVNNMLLGCVMSSLSETMALAEKVGLDQEDLTEILSLGSLSCPTIIHKCQAIMNGKYDPHFPLQHQQKDLRLALGLGDRVEQPLHMASAANEMYKRSRNLGYSEADMSAVYKSCCS</sequence>
<evidence type="ECO:0000256" key="1">
    <source>
        <dbReference type="ARBA" id="ARBA00004286"/>
    </source>
</evidence>
<proteinExistence type="inferred from homology"/>
<keyword evidence="9" id="KW-1185">Reference proteome</keyword>
<dbReference type="Pfam" id="PF14833">
    <property type="entry name" value="NAD_binding_11"/>
    <property type="match status" value="1"/>
</dbReference>
<dbReference type="SMART" id="SM00293">
    <property type="entry name" value="PWWP"/>
    <property type="match status" value="1"/>
</dbReference>
<dbReference type="CDD" id="cd05836">
    <property type="entry name" value="PWWP_GLYR1"/>
    <property type="match status" value="1"/>
</dbReference>
<dbReference type="Pfam" id="PF00855">
    <property type="entry name" value="PWWP"/>
    <property type="match status" value="1"/>
</dbReference>
<evidence type="ECO:0000256" key="6">
    <source>
        <dbReference type="SAM" id="MobiDB-lite"/>
    </source>
</evidence>
<dbReference type="PANTHER" id="PTHR43580:SF2">
    <property type="entry name" value="CYTOKINE-LIKE NUCLEAR FACTOR N-PAC"/>
    <property type="match status" value="1"/>
</dbReference>
<evidence type="ECO:0000256" key="5">
    <source>
        <dbReference type="ARBA" id="ARBA00034140"/>
    </source>
</evidence>
<dbReference type="GO" id="GO:0016491">
    <property type="term" value="F:oxidoreductase activity"/>
    <property type="evidence" value="ECO:0007669"/>
    <property type="project" value="InterPro"/>
</dbReference>
<name>A0AAN8JAD8_PATCE</name>
<feature type="compositionally biased region" description="Basic and acidic residues" evidence="6">
    <location>
        <begin position="88"/>
        <end position="104"/>
    </location>
</feature>
<comment type="similarity">
    <text evidence="2">Belongs to the HIBADH-related family. NP60 subfamily.</text>
</comment>
<dbReference type="GO" id="GO:0140673">
    <property type="term" value="P:transcription elongation-coupled chromatin remodeling"/>
    <property type="evidence" value="ECO:0007669"/>
    <property type="project" value="TreeGrafter"/>
</dbReference>
<evidence type="ECO:0000259" key="7">
    <source>
        <dbReference type="PROSITE" id="PS50812"/>
    </source>
</evidence>
<keyword evidence="3" id="KW-0158">Chromosome</keyword>
<comment type="caution">
    <text evidence="8">The sequence shown here is derived from an EMBL/GenBank/DDBJ whole genome shotgun (WGS) entry which is preliminary data.</text>
</comment>
<dbReference type="InterPro" id="IPR013328">
    <property type="entry name" value="6PGD_dom2"/>
</dbReference>
<dbReference type="Gene3D" id="3.40.50.720">
    <property type="entry name" value="NAD(P)-binding Rossmann-like Domain"/>
    <property type="match status" value="1"/>
</dbReference>
<dbReference type="InterPro" id="IPR000313">
    <property type="entry name" value="PWWP_dom"/>
</dbReference>
<dbReference type="Gene3D" id="2.30.30.140">
    <property type="match status" value="1"/>
</dbReference>
<evidence type="ECO:0000256" key="2">
    <source>
        <dbReference type="ARBA" id="ARBA00007598"/>
    </source>
</evidence>
<organism evidence="8 9">
    <name type="scientific">Patella caerulea</name>
    <name type="common">Rayed Mediterranean limpet</name>
    <dbReference type="NCBI Taxonomy" id="87958"/>
    <lineage>
        <taxon>Eukaryota</taxon>
        <taxon>Metazoa</taxon>
        <taxon>Spiralia</taxon>
        <taxon>Lophotrochozoa</taxon>
        <taxon>Mollusca</taxon>
        <taxon>Gastropoda</taxon>
        <taxon>Patellogastropoda</taxon>
        <taxon>Patelloidea</taxon>
        <taxon>Patellidae</taxon>
        <taxon>Patella</taxon>
    </lineage>
</organism>
<dbReference type="Gene3D" id="1.10.1040.10">
    <property type="entry name" value="N-(1-d-carboxylethyl)-l-norvaline Dehydrogenase, domain 2"/>
    <property type="match status" value="1"/>
</dbReference>
<dbReference type="PROSITE" id="PS50812">
    <property type="entry name" value="PWWP"/>
    <property type="match status" value="1"/>
</dbReference>
<accession>A0AAN8JAD8</accession>
<feature type="compositionally biased region" description="Polar residues" evidence="6">
    <location>
        <begin position="183"/>
        <end position="204"/>
    </location>
</feature>
<evidence type="ECO:0000313" key="9">
    <source>
        <dbReference type="Proteomes" id="UP001347796"/>
    </source>
</evidence>
<protein>
    <recommendedName>
        <fullName evidence="5">Cytokine-like nuclear factor N-PAC</fullName>
    </recommendedName>
    <alternativeName>
        <fullName evidence="4">Glyoxylate reductase 1 homolog</fullName>
    </alternativeName>
</protein>
<dbReference type="Pfam" id="PF03446">
    <property type="entry name" value="NAD_binding_2"/>
    <property type="match status" value="1"/>
</dbReference>
<dbReference type="AlphaFoldDB" id="A0AAN8JAD8"/>
<dbReference type="Proteomes" id="UP001347796">
    <property type="component" value="Unassembled WGS sequence"/>
</dbReference>
<dbReference type="InterPro" id="IPR006115">
    <property type="entry name" value="6PGDH_NADP-bd"/>
</dbReference>
<dbReference type="GO" id="GO:0031491">
    <property type="term" value="F:nucleosome binding"/>
    <property type="evidence" value="ECO:0007669"/>
    <property type="project" value="TreeGrafter"/>
</dbReference>
<dbReference type="SUPFAM" id="SSF48179">
    <property type="entry name" value="6-phosphogluconate dehydrogenase C-terminal domain-like"/>
    <property type="match status" value="1"/>
</dbReference>
<dbReference type="InterPro" id="IPR029154">
    <property type="entry name" value="HIBADH-like_NADP-bd"/>
</dbReference>
<dbReference type="InterPro" id="IPR036291">
    <property type="entry name" value="NAD(P)-bd_dom_sf"/>
</dbReference>
<dbReference type="InterPro" id="IPR008927">
    <property type="entry name" value="6-PGluconate_DH-like_C_sf"/>
</dbReference>
<evidence type="ECO:0000313" key="8">
    <source>
        <dbReference type="EMBL" id="KAK6172506.1"/>
    </source>
</evidence>
<dbReference type="InterPro" id="IPR051265">
    <property type="entry name" value="HIBADH-related_NP60_sf"/>
</dbReference>
<dbReference type="PROSITE" id="PS00895">
    <property type="entry name" value="3_HYDROXYISOBUT_DH"/>
    <property type="match status" value="1"/>
</dbReference>
<dbReference type="GO" id="GO:0000785">
    <property type="term" value="C:chromatin"/>
    <property type="evidence" value="ECO:0007669"/>
    <property type="project" value="TreeGrafter"/>
</dbReference>
<gene>
    <name evidence="8" type="ORF">SNE40_016142</name>
</gene>
<dbReference type="GO" id="GO:0051287">
    <property type="term" value="F:NAD binding"/>
    <property type="evidence" value="ECO:0007669"/>
    <property type="project" value="InterPro"/>
</dbReference>
<feature type="domain" description="PWWP" evidence="7">
    <location>
        <begin position="7"/>
        <end position="66"/>
    </location>
</feature>
<dbReference type="InterPro" id="IPR002204">
    <property type="entry name" value="3-OH-isobutyrate_DH-rel_CS"/>
</dbReference>
<comment type="subcellular location">
    <subcellularLocation>
        <location evidence="1">Chromosome</location>
    </subcellularLocation>
</comment>
<dbReference type="GO" id="GO:0050661">
    <property type="term" value="F:NADP binding"/>
    <property type="evidence" value="ECO:0007669"/>
    <property type="project" value="InterPro"/>
</dbReference>
<reference evidence="8 9" key="1">
    <citation type="submission" date="2024-01" db="EMBL/GenBank/DDBJ databases">
        <title>The genome of the rayed Mediterranean limpet Patella caerulea (Linnaeus, 1758).</title>
        <authorList>
            <person name="Anh-Thu Weber A."/>
            <person name="Halstead-Nussloch G."/>
        </authorList>
    </citation>
    <scope>NUCLEOTIDE SEQUENCE [LARGE SCALE GENOMIC DNA]</scope>
    <source>
        <strain evidence="8">AATW-2023a</strain>
        <tissue evidence="8">Whole specimen</tissue>
    </source>
</reference>
<dbReference type="SUPFAM" id="SSF51735">
    <property type="entry name" value="NAD(P)-binding Rossmann-fold domains"/>
    <property type="match status" value="1"/>
</dbReference>